<sequence>MSTVFRLKTAALPLHLLLGDALTRKTRQYQSAIREGCAAVNLPVVGVFGKGVEPLNLPTMLDGEVIDSSYMAITCTVEVDATPEEVEAACANLQIPGFPATAWQFPES</sequence>
<protein>
    <submittedName>
        <fullName evidence="1">Uncharacterized protein</fullName>
    </submittedName>
</protein>
<dbReference type="RefSeq" id="WP_275232115.1">
    <property type="nucleotide sequence ID" value="NZ_JARDXE010000014.1"/>
</dbReference>
<organism evidence="1 2">
    <name type="scientific">Rhodococcus qingshengii</name>
    <dbReference type="NCBI Taxonomy" id="334542"/>
    <lineage>
        <taxon>Bacteria</taxon>
        <taxon>Bacillati</taxon>
        <taxon>Actinomycetota</taxon>
        <taxon>Actinomycetes</taxon>
        <taxon>Mycobacteriales</taxon>
        <taxon>Nocardiaceae</taxon>
        <taxon>Rhodococcus</taxon>
        <taxon>Rhodococcus erythropolis group</taxon>
    </lineage>
</organism>
<evidence type="ECO:0000313" key="2">
    <source>
        <dbReference type="Proteomes" id="UP001217325"/>
    </source>
</evidence>
<comment type="caution">
    <text evidence="1">The sequence shown here is derived from an EMBL/GenBank/DDBJ whole genome shotgun (WGS) entry which is preliminary data.</text>
</comment>
<gene>
    <name evidence="1" type="ORF">PXH69_21470</name>
</gene>
<accession>A0AAW6LQS5</accession>
<dbReference type="Proteomes" id="UP001217325">
    <property type="component" value="Unassembled WGS sequence"/>
</dbReference>
<dbReference type="EMBL" id="JARDXE010000014">
    <property type="protein sequence ID" value="MDE8647547.1"/>
    <property type="molecule type" value="Genomic_DNA"/>
</dbReference>
<evidence type="ECO:0000313" key="1">
    <source>
        <dbReference type="EMBL" id="MDE8647547.1"/>
    </source>
</evidence>
<dbReference type="AlphaFoldDB" id="A0AAW6LQS5"/>
<reference evidence="1" key="1">
    <citation type="submission" date="2023-02" db="EMBL/GenBank/DDBJ databases">
        <title>A novel hydrolase synthesized by Rhodococcus erythropolis HQ is responsible for the detoxification of Zearalenone.</title>
        <authorList>
            <person name="Hu J."/>
            <person name="Xu J."/>
        </authorList>
    </citation>
    <scope>NUCLEOTIDE SEQUENCE</scope>
    <source>
        <strain evidence="1">HQ</strain>
    </source>
</reference>
<name>A0AAW6LQS5_RHOSG</name>
<proteinExistence type="predicted"/>